<comment type="caution">
    <text evidence="2">The sequence shown here is derived from an EMBL/GenBank/DDBJ whole genome shotgun (WGS) entry which is preliminary data.</text>
</comment>
<protein>
    <submittedName>
        <fullName evidence="2">Uncharacterized protein</fullName>
    </submittedName>
</protein>
<organism evidence="2 3">
    <name type="scientific">Eumeta variegata</name>
    <name type="common">Bagworm moth</name>
    <name type="synonym">Eumeta japonica</name>
    <dbReference type="NCBI Taxonomy" id="151549"/>
    <lineage>
        <taxon>Eukaryota</taxon>
        <taxon>Metazoa</taxon>
        <taxon>Ecdysozoa</taxon>
        <taxon>Arthropoda</taxon>
        <taxon>Hexapoda</taxon>
        <taxon>Insecta</taxon>
        <taxon>Pterygota</taxon>
        <taxon>Neoptera</taxon>
        <taxon>Endopterygota</taxon>
        <taxon>Lepidoptera</taxon>
        <taxon>Glossata</taxon>
        <taxon>Ditrysia</taxon>
        <taxon>Tineoidea</taxon>
        <taxon>Psychidae</taxon>
        <taxon>Oiketicinae</taxon>
        <taxon>Eumeta</taxon>
    </lineage>
</organism>
<dbReference type="Proteomes" id="UP000299102">
    <property type="component" value="Unassembled WGS sequence"/>
</dbReference>
<sequence>MVTLERSLPIPKDDMSLRERAAAAAVRFRAGSRGHKSRGRPRRRARPPRDISPKCEAIKRSGAALASPVRGRTPNLFSDKYLTNPNISLSRRTTSTRPFYVPAATAVCISLEPKRRASRVGFATSFFASKRVYLRPRPLAARAGPPDPRHARGASAIHGLSRRYRFAPRPRARGRKIVPTKFGANDPRASLTNDCFITLNKAHNKRAGAESARPVVTARRARPAPPRGRPASAGRPAPRGSLAFIKKYIFVGNFIDWRLWKAQTSVMLRLTPRALWCDCGGRRSICRTLSAFCTRVDRTPPAFDGSYVMFRHSCVVSLMPASRRAGARASGPSAADKSDLPALWLESAALDELRRREEKKTSSNVMRVKLMIGAPSGGARRQPESLALKRWWREGRQKNEFHRDVTEKRKH</sequence>
<accession>A0A4C1Z7T8</accession>
<feature type="region of interest" description="Disordered" evidence="1">
    <location>
        <begin position="208"/>
        <end position="236"/>
    </location>
</feature>
<name>A0A4C1Z7T8_EUMVA</name>
<dbReference type="AlphaFoldDB" id="A0A4C1Z7T8"/>
<dbReference type="EMBL" id="BGZK01001637">
    <property type="protein sequence ID" value="GBP83750.1"/>
    <property type="molecule type" value="Genomic_DNA"/>
</dbReference>
<feature type="compositionally biased region" description="Basic residues" evidence="1">
    <location>
        <begin position="30"/>
        <end position="46"/>
    </location>
</feature>
<evidence type="ECO:0000313" key="2">
    <source>
        <dbReference type="EMBL" id="GBP83750.1"/>
    </source>
</evidence>
<keyword evidence="3" id="KW-1185">Reference proteome</keyword>
<gene>
    <name evidence="2" type="ORF">EVAR_65965_1</name>
</gene>
<evidence type="ECO:0000313" key="3">
    <source>
        <dbReference type="Proteomes" id="UP000299102"/>
    </source>
</evidence>
<proteinExistence type="predicted"/>
<reference evidence="2 3" key="1">
    <citation type="journal article" date="2019" name="Commun. Biol.">
        <title>The bagworm genome reveals a unique fibroin gene that provides high tensile strength.</title>
        <authorList>
            <person name="Kono N."/>
            <person name="Nakamura H."/>
            <person name="Ohtoshi R."/>
            <person name="Tomita M."/>
            <person name="Numata K."/>
            <person name="Arakawa K."/>
        </authorList>
    </citation>
    <scope>NUCLEOTIDE SEQUENCE [LARGE SCALE GENOMIC DNA]</scope>
</reference>
<evidence type="ECO:0000256" key="1">
    <source>
        <dbReference type="SAM" id="MobiDB-lite"/>
    </source>
</evidence>
<dbReference type="PROSITE" id="PS50096">
    <property type="entry name" value="IQ"/>
    <property type="match status" value="1"/>
</dbReference>
<feature type="region of interest" description="Disordered" evidence="1">
    <location>
        <begin position="26"/>
        <end position="52"/>
    </location>
</feature>